<dbReference type="AlphaFoldDB" id="A0A166QMG8"/>
<dbReference type="EMBL" id="KV417509">
    <property type="protein sequence ID" value="KZP27328.1"/>
    <property type="molecule type" value="Genomic_DNA"/>
</dbReference>
<accession>A0A166QMG8</accession>
<organism evidence="1 2">
    <name type="scientific">Athelia psychrophila</name>
    <dbReference type="NCBI Taxonomy" id="1759441"/>
    <lineage>
        <taxon>Eukaryota</taxon>
        <taxon>Fungi</taxon>
        <taxon>Dikarya</taxon>
        <taxon>Basidiomycota</taxon>
        <taxon>Agaricomycotina</taxon>
        <taxon>Agaricomycetes</taxon>
        <taxon>Agaricomycetidae</taxon>
        <taxon>Atheliales</taxon>
        <taxon>Atheliaceae</taxon>
        <taxon>Athelia</taxon>
    </lineage>
</organism>
<evidence type="ECO:0000313" key="1">
    <source>
        <dbReference type="EMBL" id="KZP27328.1"/>
    </source>
</evidence>
<evidence type="ECO:0000313" key="2">
    <source>
        <dbReference type="Proteomes" id="UP000076532"/>
    </source>
</evidence>
<name>A0A166QMG8_9AGAM</name>
<reference evidence="1 2" key="1">
    <citation type="journal article" date="2016" name="Mol. Biol. Evol.">
        <title>Comparative Genomics of Early-Diverging Mushroom-Forming Fungi Provides Insights into the Origins of Lignocellulose Decay Capabilities.</title>
        <authorList>
            <person name="Nagy L.G."/>
            <person name="Riley R."/>
            <person name="Tritt A."/>
            <person name="Adam C."/>
            <person name="Daum C."/>
            <person name="Floudas D."/>
            <person name="Sun H."/>
            <person name="Yadav J.S."/>
            <person name="Pangilinan J."/>
            <person name="Larsson K.H."/>
            <person name="Matsuura K."/>
            <person name="Barry K."/>
            <person name="Labutti K."/>
            <person name="Kuo R."/>
            <person name="Ohm R.A."/>
            <person name="Bhattacharya S.S."/>
            <person name="Shirouzu T."/>
            <person name="Yoshinaga Y."/>
            <person name="Martin F.M."/>
            <person name="Grigoriev I.V."/>
            <person name="Hibbett D.S."/>
        </authorList>
    </citation>
    <scope>NUCLEOTIDE SEQUENCE [LARGE SCALE GENOMIC DNA]</scope>
    <source>
        <strain evidence="1 2">CBS 109695</strain>
    </source>
</reference>
<protein>
    <submittedName>
        <fullName evidence="1">Uncharacterized protein</fullName>
    </submittedName>
</protein>
<gene>
    <name evidence="1" type="ORF">FIBSPDRAFT_853559</name>
</gene>
<sequence length="154" mass="17061">MAWPHTLTTCTWSTVTGNKHTEVTIGLKLQDISQDLYPVLSDSQNCCSLGFTSSNRPKSPTYKAFQTFGAPGFAPTLTKSTGCLQHPMHFDRSSSILDRSATSILNKHLLYLLERRMRTDRPRSHKYPVARTLNSVSAVTVTVTQGKPSRCLCG</sequence>
<keyword evidence="2" id="KW-1185">Reference proteome</keyword>
<dbReference type="Proteomes" id="UP000076532">
    <property type="component" value="Unassembled WGS sequence"/>
</dbReference>
<proteinExistence type="predicted"/>